<dbReference type="AlphaFoldDB" id="A0A542Z8I4"/>
<dbReference type="SUPFAM" id="SSF54001">
    <property type="entry name" value="Cysteine proteinases"/>
    <property type="match status" value="1"/>
</dbReference>
<dbReference type="PROSITE" id="PS51935">
    <property type="entry name" value="NLPC_P60"/>
    <property type="match status" value="1"/>
</dbReference>
<sequence>MTIDVSKSATVRSQPALRAGTRLTTPLAVAVATILGATVLAAAPAANSSTAIPAAATTAIPAKKAAKKRGTHKLRLKVRKSDTTVVKGHDRITLRIKTKGAGKKARVVVKWKGKKVAVRTMRASVIKLRLPAKLRSGKGRLAVIVQPGKAASAKGVRANVKRVRIRVLTTRQAVVLAAKEQIGVPYRAAGSTPRGFDCSGFTKYVFKDALEKNLPRTSSAYRSIGKRVSRSKAKPGDIIWSPGHVAIYLGGNKIIDAPRPGKTIQVRAMYQRSPVFVSVL</sequence>
<dbReference type="InterPro" id="IPR038765">
    <property type="entry name" value="Papain-like_cys_pep_sf"/>
</dbReference>
<dbReference type="RefSeq" id="WP_246046245.1">
    <property type="nucleotide sequence ID" value="NZ_BAAASV010000002.1"/>
</dbReference>
<dbReference type="PANTHER" id="PTHR47053:SF1">
    <property type="entry name" value="MUREIN DD-ENDOPEPTIDASE MEPH-RELATED"/>
    <property type="match status" value="1"/>
</dbReference>
<dbReference type="GO" id="GO:0006508">
    <property type="term" value="P:proteolysis"/>
    <property type="evidence" value="ECO:0007669"/>
    <property type="project" value="UniProtKB-KW"/>
</dbReference>
<keyword evidence="2" id="KW-0645">Protease</keyword>
<evidence type="ECO:0000256" key="1">
    <source>
        <dbReference type="ARBA" id="ARBA00007074"/>
    </source>
</evidence>
<keyword evidence="7" id="KW-1185">Reference proteome</keyword>
<keyword evidence="3" id="KW-0378">Hydrolase</keyword>
<dbReference type="GO" id="GO:0008234">
    <property type="term" value="F:cysteine-type peptidase activity"/>
    <property type="evidence" value="ECO:0007669"/>
    <property type="project" value="UniProtKB-KW"/>
</dbReference>
<evidence type="ECO:0000256" key="2">
    <source>
        <dbReference type="ARBA" id="ARBA00022670"/>
    </source>
</evidence>
<reference evidence="6 7" key="1">
    <citation type="submission" date="2019-06" db="EMBL/GenBank/DDBJ databases">
        <title>Sequencing the genomes of 1000 actinobacteria strains.</title>
        <authorList>
            <person name="Klenk H.-P."/>
        </authorList>
    </citation>
    <scope>NUCLEOTIDE SEQUENCE [LARGE SCALE GENOMIC DNA]</scope>
    <source>
        <strain evidence="6 7">DSM 4813</strain>
    </source>
</reference>
<accession>A0A542Z8I4</accession>
<dbReference type="PANTHER" id="PTHR47053">
    <property type="entry name" value="MUREIN DD-ENDOPEPTIDASE MEPH-RELATED"/>
    <property type="match status" value="1"/>
</dbReference>
<dbReference type="Gene3D" id="3.90.1720.10">
    <property type="entry name" value="endopeptidase domain like (from Nostoc punctiforme)"/>
    <property type="match status" value="1"/>
</dbReference>
<organism evidence="6 7">
    <name type="scientific">Rarobacter faecitabidus</name>
    <dbReference type="NCBI Taxonomy" id="13243"/>
    <lineage>
        <taxon>Bacteria</taxon>
        <taxon>Bacillati</taxon>
        <taxon>Actinomycetota</taxon>
        <taxon>Actinomycetes</taxon>
        <taxon>Micrococcales</taxon>
        <taxon>Rarobacteraceae</taxon>
        <taxon>Rarobacter</taxon>
    </lineage>
</organism>
<dbReference type="EMBL" id="VFOS01000006">
    <property type="protein sequence ID" value="TQL56658.1"/>
    <property type="molecule type" value="Genomic_DNA"/>
</dbReference>
<dbReference type="Proteomes" id="UP000315389">
    <property type="component" value="Unassembled WGS sequence"/>
</dbReference>
<evidence type="ECO:0000256" key="4">
    <source>
        <dbReference type="ARBA" id="ARBA00022807"/>
    </source>
</evidence>
<evidence type="ECO:0000259" key="5">
    <source>
        <dbReference type="PROSITE" id="PS51935"/>
    </source>
</evidence>
<keyword evidence="4" id="KW-0788">Thiol protease</keyword>
<protein>
    <submittedName>
        <fullName evidence="6">NlpC/P60 family protein</fullName>
    </submittedName>
</protein>
<dbReference type="InterPro" id="IPR051202">
    <property type="entry name" value="Peptidase_C40"/>
</dbReference>
<proteinExistence type="inferred from homology"/>
<evidence type="ECO:0000313" key="7">
    <source>
        <dbReference type="Proteomes" id="UP000315389"/>
    </source>
</evidence>
<feature type="domain" description="NlpC/P60" evidence="5">
    <location>
        <begin position="168"/>
        <end position="280"/>
    </location>
</feature>
<comment type="caution">
    <text evidence="6">The sequence shown here is derived from an EMBL/GenBank/DDBJ whole genome shotgun (WGS) entry which is preliminary data.</text>
</comment>
<name>A0A542Z8I4_RARFA</name>
<comment type="similarity">
    <text evidence="1">Belongs to the peptidase C40 family.</text>
</comment>
<evidence type="ECO:0000313" key="6">
    <source>
        <dbReference type="EMBL" id="TQL56658.1"/>
    </source>
</evidence>
<evidence type="ECO:0000256" key="3">
    <source>
        <dbReference type="ARBA" id="ARBA00022801"/>
    </source>
</evidence>
<gene>
    <name evidence="6" type="ORF">FB461_2381</name>
</gene>
<dbReference type="InterPro" id="IPR000064">
    <property type="entry name" value="NLP_P60_dom"/>
</dbReference>
<dbReference type="Pfam" id="PF00877">
    <property type="entry name" value="NLPC_P60"/>
    <property type="match status" value="1"/>
</dbReference>